<sequence>MKGVLDKVISPTQSAFVPGRHIHDNVIAAFETIHSIRKNSGSGAANLVLKLDISKAYHRVEWLFLKKMMAKLGFAESWVQLILRQLAFSNLQGDPLSPYLFLLCSEGLSCLFSHADMMGFIHGVQASRNAPSVSQLLFADDSLVFAKAEMQEVVNLK</sequence>
<keyword evidence="2" id="KW-0548">Nucleotidyltransferase</keyword>
<keyword evidence="2" id="KW-0695">RNA-directed DNA polymerase</keyword>
<dbReference type="InterPro" id="IPR000477">
    <property type="entry name" value="RT_dom"/>
</dbReference>
<gene>
    <name evidence="2" type="ORF">RchiOBHm_Chr1g0348881</name>
</gene>
<organism evidence="2 3">
    <name type="scientific">Rosa chinensis</name>
    <name type="common">China rose</name>
    <dbReference type="NCBI Taxonomy" id="74649"/>
    <lineage>
        <taxon>Eukaryota</taxon>
        <taxon>Viridiplantae</taxon>
        <taxon>Streptophyta</taxon>
        <taxon>Embryophyta</taxon>
        <taxon>Tracheophyta</taxon>
        <taxon>Spermatophyta</taxon>
        <taxon>Magnoliopsida</taxon>
        <taxon>eudicotyledons</taxon>
        <taxon>Gunneridae</taxon>
        <taxon>Pentapetalae</taxon>
        <taxon>rosids</taxon>
        <taxon>fabids</taxon>
        <taxon>Rosales</taxon>
        <taxon>Rosaceae</taxon>
        <taxon>Rosoideae</taxon>
        <taxon>Rosoideae incertae sedis</taxon>
        <taxon>Rosa</taxon>
    </lineage>
</organism>
<dbReference type="AlphaFoldDB" id="A0A2P6SFP1"/>
<dbReference type="PANTHER" id="PTHR46890">
    <property type="entry name" value="NON-LTR RETROLELEMENT REVERSE TRANSCRIPTASE-LIKE PROTEIN-RELATED"/>
    <property type="match status" value="1"/>
</dbReference>
<evidence type="ECO:0000259" key="1">
    <source>
        <dbReference type="Pfam" id="PF00078"/>
    </source>
</evidence>
<dbReference type="OMA" id="MECITTF"/>
<dbReference type="PANTHER" id="PTHR46890:SF48">
    <property type="entry name" value="RNA-DIRECTED DNA POLYMERASE"/>
    <property type="match status" value="1"/>
</dbReference>
<dbReference type="GO" id="GO:0003964">
    <property type="term" value="F:RNA-directed DNA polymerase activity"/>
    <property type="evidence" value="ECO:0007669"/>
    <property type="project" value="UniProtKB-KW"/>
</dbReference>
<dbReference type="Pfam" id="PF00078">
    <property type="entry name" value="RVT_1"/>
    <property type="match status" value="1"/>
</dbReference>
<proteinExistence type="predicted"/>
<keyword evidence="2" id="KW-0808">Transferase</keyword>
<protein>
    <submittedName>
        <fullName evidence="2">Putative RNA-directed DNA polymerase</fullName>
        <ecNumber evidence="2">2.7.7.49</ecNumber>
    </submittedName>
</protein>
<dbReference type="InterPro" id="IPR052343">
    <property type="entry name" value="Retrotransposon-Effector_Assoc"/>
</dbReference>
<dbReference type="EMBL" id="PDCK01000039">
    <property type="protein sequence ID" value="PRQ57487.1"/>
    <property type="molecule type" value="Genomic_DNA"/>
</dbReference>
<dbReference type="EC" id="2.7.7.49" evidence="2"/>
<reference evidence="2 3" key="1">
    <citation type="journal article" date="2018" name="Nat. Genet.">
        <title>The Rosa genome provides new insights in the design of modern roses.</title>
        <authorList>
            <person name="Bendahmane M."/>
        </authorList>
    </citation>
    <scope>NUCLEOTIDE SEQUENCE [LARGE SCALE GENOMIC DNA]</scope>
    <source>
        <strain evidence="3">cv. Old Blush</strain>
    </source>
</reference>
<name>A0A2P6SFP1_ROSCH</name>
<feature type="domain" description="Reverse transcriptase" evidence="1">
    <location>
        <begin position="7"/>
        <end position="151"/>
    </location>
</feature>
<evidence type="ECO:0000313" key="3">
    <source>
        <dbReference type="Proteomes" id="UP000238479"/>
    </source>
</evidence>
<evidence type="ECO:0000313" key="2">
    <source>
        <dbReference type="EMBL" id="PRQ57487.1"/>
    </source>
</evidence>
<comment type="caution">
    <text evidence="2">The sequence shown here is derived from an EMBL/GenBank/DDBJ whole genome shotgun (WGS) entry which is preliminary data.</text>
</comment>
<dbReference type="Gramene" id="PRQ57487">
    <property type="protein sequence ID" value="PRQ57487"/>
    <property type="gene ID" value="RchiOBHm_Chr1g0348881"/>
</dbReference>
<accession>A0A2P6SFP1</accession>
<dbReference type="STRING" id="74649.A0A2P6SFP1"/>
<keyword evidence="3" id="KW-1185">Reference proteome</keyword>
<dbReference type="Proteomes" id="UP000238479">
    <property type="component" value="Chromosome 1"/>
</dbReference>